<keyword evidence="9" id="KW-1133">Transmembrane helix</keyword>
<dbReference type="Gene3D" id="3.30.200.20">
    <property type="entry name" value="Phosphorylase Kinase, domain 1"/>
    <property type="match status" value="1"/>
</dbReference>
<dbReference type="CDD" id="cd14014">
    <property type="entry name" value="STKc_PknB_like"/>
    <property type="match status" value="1"/>
</dbReference>
<evidence type="ECO:0000256" key="4">
    <source>
        <dbReference type="ARBA" id="ARBA00022741"/>
    </source>
</evidence>
<feature type="compositionally biased region" description="Polar residues" evidence="8">
    <location>
        <begin position="333"/>
        <end position="349"/>
    </location>
</feature>
<evidence type="ECO:0000256" key="6">
    <source>
        <dbReference type="ARBA" id="ARBA00022840"/>
    </source>
</evidence>
<dbReference type="AlphaFoldDB" id="A0A5C5VDA8"/>
<dbReference type="InterPro" id="IPR028082">
    <property type="entry name" value="Peripla_BP_I"/>
</dbReference>
<dbReference type="Pfam" id="PF00069">
    <property type="entry name" value="Pkinase"/>
    <property type="match status" value="1"/>
</dbReference>
<evidence type="ECO:0000256" key="8">
    <source>
        <dbReference type="SAM" id="MobiDB-lite"/>
    </source>
</evidence>
<dbReference type="GO" id="GO:0004674">
    <property type="term" value="F:protein serine/threonine kinase activity"/>
    <property type="evidence" value="ECO:0007669"/>
    <property type="project" value="UniProtKB-KW"/>
</dbReference>
<proteinExistence type="predicted"/>
<dbReference type="SUPFAM" id="SSF56112">
    <property type="entry name" value="Protein kinase-like (PK-like)"/>
    <property type="match status" value="1"/>
</dbReference>
<comment type="caution">
    <text evidence="11">The sequence shown here is derived from an EMBL/GenBank/DDBJ whole genome shotgun (WGS) entry which is preliminary data.</text>
</comment>
<evidence type="ECO:0000256" key="3">
    <source>
        <dbReference type="ARBA" id="ARBA00022679"/>
    </source>
</evidence>
<organism evidence="11 12">
    <name type="scientific">Posidoniimonas corsicana</name>
    <dbReference type="NCBI Taxonomy" id="1938618"/>
    <lineage>
        <taxon>Bacteria</taxon>
        <taxon>Pseudomonadati</taxon>
        <taxon>Planctomycetota</taxon>
        <taxon>Planctomycetia</taxon>
        <taxon>Pirellulales</taxon>
        <taxon>Lacipirellulaceae</taxon>
        <taxon>Posidoniimonas</taxon>
    </lineage>
</organism>
<keyword evidence="9" id="KW-0812">Transmembrane</keyword>
<evidence type="ECO:0000256" key="1">
    <source>
        <dbReference type="ARBA" id="ARBA00012513"/>
    </source>
</evidence>
<dbReference type="PROSITE" id="PS50011">
    <property type="entry name" value="PROTEIN_KINASE_DOM"/>
    <property type="match status" value="1"/>
</dbReference>
<dbReference type="Gene3D" id="1.10.510.10">
    <property type="entry name" value="Transferase(Phosphotransferase) domain 1"/>
    <property type="match status" value="1"/>
</dbReference>
<keyword evidence="5" id="KW-0418">Kinase</keyword>
<accession>A0A5C5VDA8</accession>
<feature type="binding site" evidence="7">
    <location>
        <position position="84"/>
    </location>
    <ligand>
        <name>ATP</name>
        <dbReference type="ChEBI" id="CHEBI:30616"/>
    </ligand>
</feature>
<feature type="region of interest" description="Disordered" evidence="8">
    <location>
        <begin position="321"/>
        <end position="350"/>
    </location>
</feature>
<dbReference type="Pfam" id="PF13433">
    <property type="entry name" value="Peripla_BP_5"/>
    <property type="match status" value="1"/>
</dbReference>
<evidence type="ECO:0000256" key="2">
    <source>
        <dbReference type="ARBA" id="ARBA00022527"/>
    </source>
</evidence>
<feature type="region of interest" description="Disordered" evidence="8">
    <location>
        <begin position="1"/>
        <end position="51"/>
    </location>
</feature>
<dbReference type="InterPro" id="IPR011009">
    <property type="entry name" value="Kinase-like_dom_sf"/>
</dbReference>
<keyword evidence="6 7" id="KW-0067">ATP-binding</keyword>
<keyword evidence="9" id="KW-0472">Membrane</keyword>
<feature type="domain" description="Protein kinase" evidence="10">
    <location>
        <begin position="55"/>
        <end position="343"/>
    </location>
</feature>
<evidence type="ECO:0000256" key="9">
    <source>
        <dbReference type="SAM" id="Phobius"/>
    </source>
</evidence>
<keyword evidence="2" id="KW-0723">Serine/threonine-protein kinase</keyword>
<dbReference type="RefSeq" id="WP_228714505.1">
    <property type="nucleotide sequence ID" value="NZ_SIHJ01000001.1"/>
</dbReference>
<protein>
    <recommendedName>
        <fullName evidence="1">non-specific serine/threonine protein kinase</fullName>
        <ecNumber evidence="1">2.7.11.1</ecNumber>
    </recommendedName>
</protein>
<feature type="compositionally biased region" description="Basic and acidic residues" evidence="8">
    <location>
        <begin position="11"/>
        <end position="20"/>
    </location>
</feature>
<gene>
    <name evidence="11" type="primary">amiC</name>
    <name evidence="11" type="ORF">KOR34_08800</name>
</gene>
<dbReference type="EMBL" id="SIHJ01000001">
    <property type="protein sequence ID" value="TWT35983.1"/>
    <property type="molecule type" value="Genomic_DNA"/>
</dbReference>
<evidence type="ECO:0000313" key="11">
    <source>
        <dbReference type="EMBL" id="TWT35983.1"/>
    </source>
</evidence>
<feature type="compositionally biased region" description="Polar residues" evidence="8">
    <location>
        <begin position="22"/>
        <end position="44"/>
    </location>
</feature>
<keyword evidence="3" id="KW-0808">Transferase</keyword>
<dbReference type="Proteomes" id="UP000316714">
    <property type="component" value="Unassembled WGS sequence"/>
</dbReference>
<dbReference type="PANTHER" id="PTHR47628">
    <property type="match status" value="1"/>
</dbReference>
<sequence length="781" mass="83886">MTPDEQQYDEQPTRETDVTAKGETTSLPDSADDTSPTAGDSPSPQGRVGTTLGKYKITGVLGQGGMGVVFRAYDPAIDREVAIKLLPEQLANNETVLNRFRAEVRSAGRLSHANVAAIYDVGEEGRAHYIVMELIGGGSVSDELQRHGALPVLDATRIAIDACQGLAAAHAAGLIHRDVKPANLLRAADGAVKLTDFGIAKVSSLDSSDSPHLTRTGTVVGTPHFMSPEQCQAEPVDARSDIYSLGATYYCALTGRQPYQDCDSVMQVLFAHCKKSIPDPRETNPEVPVACSEIIARAMAKDPSDRYQTAEAMLADLQAVTSTPSGETRIELPSQSGTAHPTVSSTESGPTRRRFVAVGAGVAIACLAAVVAGSWMGRDPASGSSAIAAAQGDPIDVGVLQSLSGAMSVSGASVTNATLLAIDEINEQGGLLGRPVNPIVADGRSDSDVFQREAERLISDDQVCVVFGCWTSASRKSVKPLFEQHDHLLVYPVWYEGMETSPNIVYLGAAPNQQIIPAVTWARENLGKKRFFLVGSDYVFPRAAAEIIKSQLQETDASIVDERFHPVGSSDFRSTVQAIQAAKPDMVLNLLAGDANTAFFRALREAGVSTGQTPCLSFNVGEQELRTLNAADVVGDYAAMTYFQSLDTEASRNLVERFSKKYPQRVVSDPMEAAYIGVHLWAQAVREAGSVEPKAVRRAMLNQRLTAPEGEVRIDPDTQHCFKTPRVGQIQADGQFRIVWTAPAPIAPEPYPPGRTAEDWKAFLHDLYSGWGNQWAAPRSH</sequence>
<dbReference type="PANTHER" id="PTHR47628:SF1">
    <property type="entry name" value="ALIPHATIC AMIDASE EXPRESSION-REGULATING PROTEIN"/>
    <property type="match status" value="1"/>
</dbReference>
<keyword evidence="12" id="KW-1185">Reference proteome</keyword>
<dbReference type="InterPro" id="IPR017777">
    <property type="entry name" value="ABC_urea-bd_UrtA"/>
</dbReference>
<dbReference type="InterPro" id="IPR000719">
    <property type="entry name" value="Prot_kinase_dom"/>
</dbReference>
<dbReference type="FunFam" id="1.10.510.10:FF:000021">
    <property type="entry name" value="Serine/threonine protein kinase"/>
    <property type="match status" value="1"/>
</dbReference>
<dbReference type="InterPro" id="IPR017441">
    <property type="entry name" value="Protein_kinase_ATP_BS"/>
</dbReference>
<evidence type="ECO:0000256" key="5">
    <source>
        <dbReference type="ARBA" id="ARBA00022777"/>
    </source>
</evidence>
<evidence type="ECO:0000256" key="7">
    <source>
        <dbReference type="PROSITE-ProRule" id="PRU10141"/>
    </source>
</evidence>
<evidence type="ECO:0000259" key="10">
    <source>
        <dbReference type="PROSITE" id="PS50011"/>
    </source>
</evidence>
<keyword evidence="4 7" id="KW-0547">Nucleotide-binding</keyword>
<name>A0A5C5VDA8_9BACT</name>
<dbReference type="SUPFAM" id="SSF53822">
    <property type="entry name" value="Periplasmic binding protein-like I"/>
    <property type="match status" value="1"/>
</dbReference>
<feature type="transmembrane region" description="Helical" evidence="9">
    <location>
        <begin position="355"/>
        <end position="376"/>
    </location>
</feature>
<dbReference type="SMART" id="SM00220">
    <property type="entry name" value="S_TKc"/>
    <property type="match status" value="1"/>
</dbReference>
<reference evidence="11 12" key="1">
    <citation type="submission" date="2019-02" db="EMBL/GenBank/DDBJ databases">
        <title>Deep-cultivation of Planctomycetes and their phenomic and genomic characterization uncovers novel biology.</title>
        <authorList>
            <person name="Wiegand S."/>
            <person name="Jogler M."/>
            <person name="Boedeker C."/>
            <person name="Pinto D."/>
            <person name="Vollmers J."/>
            <person name="Rivas-Marin E."/>
            <person name="Kohn T."/>
            <person name="Peeters S.H."/>
            <person name="Heuer A."/>
            <person name="Rast P."/>
            <person name="Oberbeckmann S."/>
            <person name="Bunk B."/>
            <person name="Jeske O."/>
            <person name="Meyerdierks A."/>
            <person name="Storesund J.E."/>
            <person name="Kallscheuer N."/>
            <person name="Luecker S."/>
            <person name="Lage O.M."/>
            <person name="Pohl T."/>
            <person name="Merkel B.J."/>
            <person name="Hornburger P."/>
            <person name="Mueller R.-W."/>
            <person name="Bruemmer F."/>
            <person name="Labrenz M."/>
            <person name="Spormann A.M."/>
            <person name="Op Den Camp H."/>
            <person name="Overmann J."/>
            <person name="Amann R."/>
            <person name="Jetten M.S.M."/>
            <person name="Mascher T."/>
            <person name="Medema M.H."/>
            <person name="Devos D.P."/>
            <person name="Kaster A.-K."/>
            <person name="Ovreas L."/>
            <person name="Rohde M."/>
            <person name="Galperin M.Y."/>
            <person name="Jogler C."/>
        </authorList>
    </citation>
    <scope>NUCLEOTIDE SEQUENCE [LARGE SCALE GENOMIC DNA]</scope>
    <source>
        <strain evidence="11 12">KOR34</strain>
    </source>
</reference>
<dbReference type="GO" id="GO:0005524">
    <property type="term" value="F:ATP binding"/>
    <property type="evidence" value="ECO:0007669"/>
    <property type="project" value="UniProtKB-UniRule"/>
</dbReference>
<dbReference type="CDD" id="cd06355">
    <property type="entry name" value="PBP1_FmdD-like"/>
    <property type="match status" value="1"/>
</dbReference>
<dbReference type="Gene3D" id="3.40.50.2300">
    <property type="match status" value="2"/>
</dbReference>
<evidence type="ECO:0000313" key="12">
    <source>
        <dbReference type="Proteomes" id="UP000316714"/>
    </source>
</evidence>
<dbReference type="PROSITE" id="PS00107">
    <property type="entry name" value="PROTEIN_KINASE_ATP"/>
    <property type="match status" value="1"/>
</dbReference>
<dbReference type="EC" id="2.7.11.1" evidence="1"/>